<dbReference type="GO" id="GO:0020037">
    <property type="term" value="F:heme binding"/>
    <property type="evidence" value="ECO:0007669"/>
    <property type="project" value="InterPro"/>
</dbReference>
<comment type="cofactor">
    <cofactor evidence="1">
        <name>heme</name>
        <dbReference type="ChEBI" id="CHEBI:30413"/>
    </cofactor>
</comment>
<evidence type="ECO:0000256" key="7">
    <source>
        <dbReference type="ARBA" id="ARBA00023002"/>
    </source>
</evidence>
<evidence type="ECO:0000256" key="9">
    <source>
        <dbReference type="ARBA" id="ARBA00023033"/>
    </source>
</evidence>
<dbReference type="KEGG" id="msar:MSAR_48050"/>
<evidence type="ECO:0000256" key="6">
    <source>
        <dbReference type="ARBA" id="ARBA00022963"/>
    </source>
</evidence>
<dbReference type="PRINTS" id="PR00385">
    <property type="entry name" value="P450"/>
</dbReference>
<dbReference type="GO" id="GO:0004497">
    <property type="term" value="F:monooxygenase activity"/>
    <property type="evidence" value="ECO:0007669"/>
    <property type="project" value="UniProtKB-KW"/>
</dbReference>
<keyword evidence="7 18" id="KW-0560">Oxidoreductase</keyword>
<dbReference type="InterPro" id="IPR017972">
    <property type="entry name" value="Cyt_P450_CS"/>
</dbReference>
<dbReference type="CDD" id="cd11030">
    <property type="entry name" value="CYP105-like"/>
    <property type="match status" value="1"/>
</dbReference>
<keyword evidence="3" id="KW-0153">Cholesterol metabolism</keyword>
<organism evidence="19 20">
    <name type="scientific">Mycolicibacterium sarraceniae</name>
    <dbReference type="NCBI Taxonomy" id="1534348"/>
    <lineage>
        <taxon>Bacteria</taxon>
        <taxon>Bacillati</taxon>
        <taxon>Actinomycetota</taxon>
        <taxon>Actinomycetes</taxon>
        <taxon>Mycobacteriales</taxon>
        <taxon>Mycobacteriaceae</taxon>
        <taxon>Mycolicibacterium</taxon>
    </lineage>
</organism>
<keyword evidence="12" id="KW-0753">Steroid metabolism</keyword>
<accession>A0A7I7SZP1</accession>
<keyword evidence="10" id="KW-0443">Lipid metabolism</keyword>
<reference evidence="19 20" key="1">
    <citation type="journal article" date="2019" name="Emerg. Microbes Infect.">
        <title>Comprehensive subspecies identification of 175 nontuberculous mycobacteria species based on 7547 genomic profiles.</title>
        <authorList>
            <person name="Matsumoto Y."/>
            <person name="Kinjo T."/>
            <person name="Motooka D."/>
            <person name="Nabeya D."/>
            <person name="Jung N."/>
            <person name="Uechi K."/>
            <person name="Horii T."/>
            <person name="Iida T."/>
            <person name="Fujita J."/>
            <person name="Nakamura S."/>
        </authorList>
    </citation>
    <scope>NUCLEOTIDE SEQUENCE [LARGE SCALE GENOMIC DNA]</scope>
    <source>
        <strain evidence="19 20">JCM 30395</strain>
    </source>
</reference>
<dbReference type="InterPro" id="IPR001128">
    <property type="entry name" value="Cyt_P450"/>
</dbReference>
<evidence type="ECO:0000256" key="17">
    <source>
        <dbReference type="ARBA" id="ARBA00083909"/>
    </source>
</evidence>
<evidence type="ECO:0000256" key="13">
    <source>
        <dbReference type="ARBA" id="ARBA00049645"/>
    </source>
</evidence>
<proteinExistence type="inferred from homology"/>
<evidence type="ECO:0000256" key="15">
    <source>
        <dbReference type="ARBA" id="ARBA00079588"/>
    </source>
</evidence>
<evidence type="ECO:0000256" key="10">
    <source>
        <dbReference type="ARBA" id="ARBA00023098"/>
    </source>
</evidence>
<evidence type="ECO:0000256" key="16">
    <source>
        <dbReference type="ARBA" id="ARBA00082981"/>
    </source>
</evidence>
<evidence type="ECO:0000256" key="18">
    <source>
        <dbReference type="RuleBase" id="RU000461"/>
    </source>
</evidence>
<evidence type="ECO:0000256" key="14">
    <source>
        <dbReference type="ARBA" id="ARBA00070775"/>
    </source>
</evidence>
<evidence type="ECO:0000313" key="20">
    <source>
        <dbReference type="Proteomes" id="UP000466445"/>
    </source>
</evidence>
<evidence type="ECO:0000256" key="3">
    <source>
        <dbReference type="ARBA" id="ARBA00022548"/>
    </source>
</evidence>
<dbReference type="PRINTS" id="PR00359">
    <property type="entry name" value="BP450"/>
</dbReference>
<name>A0A7I7SZP1_9MYCO</name>
<keyword evidence="8 18" id="KW-0408">Iron</keyword>
<dbReference type="GO" id="GO:0008203">
    <property type="term" value="P:cholesterol metabolic process"/>
    <property type="evidence" value="ECO:0007669"/>
    <property type="project" value="UniProtKB-KW"/>
</dbReference>
<keyword evidence="9 18" id="KW-0503">Monooxygenase</keyword>
<dbReference type="PANTHER" id="PTHR46696">
    <property type="entry name" value="P450, PUTATIVE (EUROFUNG)-RELATED"/>
    <property type="match status" value="1"/>
</dbReference>
<evidence type="ECO:0000256" key="4">
    <source>
        <dbReference type="ARBA" id="ARBA00022617"/>
    </source>
</evidence>
<evidence type="ECO:0000313" key="19">
    <source>
        <dbReference type="EMBL" id="BBY61669.1"/>
    </source>
</evidence>
<dbReference type="InterPro" id="IPR002397">
    <property type="entry name" value="Cyt_P450_B"/>
</dbReference>
<keyword evidence="11" id="KW-1207">Sterol metabolism</keyword>
<dbReference type="PROSITE" id="PS00086">
    <property type="entry name" value="CYTOCHROME_P450"/>
    <property type="match status" value="1"/>
</dbReference>
<dbReference type="FunFam" id="1.10.630.10:FF:000018">
    <property type="entry name" value="Cytochrome P450 monooxygenase"/>
    <property type="match status" value="1"/>
</dbReference>
<dbReference type="PANTHER" id="PTHR46696:SF1">
    <property type="entry name" value="CYTOCHROME P450 YJIB-RELATED"/>
    <property type="match status" value="1"/>
</dbReference>
<keyword evidence="6" id="KW-0442">Lipid degradation</keyword>
<dbReference type="InterPro" id="IPR036396">
    <property type="entry name" value="Cyt_P450_sf"/>
</dbReference>
<gene>
    <name evidence="19" type="ORF">MSAR_48050</name>
</gene>
<dbReference type="AlphaFoldDB" id="A0A7I7SZP1"/>
<evidence type="ECO:0000256" key="12">
    <source>
        <dbReference type="ARBA" id="ARBA00023221"/>
    </source>
</evidence>
<dbReference type="GO" id="GO:0016705">
    <property type="term" value="F:oxidoreductase activity, acting on paired donors, with incorporation or reduction of molecular oxygen"/>
    <property type="evidence" value="ECO:0007669"/>
    <property type="project" value="InterPro"/>
</dbReference>
<sequence>MSDTLATDSTEAAAAVPEYPMARAARCPFAPPPQLLELNETAPLSRVRIWDGSAPWVVTGYEAARALFADPRISVDDRISGFPHWNAHMEATVNKRPRSVFTSDAEEHTRFRRMLSKPFTFRRVETLRAVIQDVTDECIDEILAGPAPADMIKKLALPVPTRVISDMLGVPYSDHEFFQEHANAGMARNAAADAMHKGAMSLHKYLIDLVEKKQRDPSEDAVSDLAGRVTAGEISVKEAAQLGTGLLIAGHETTANMIGIGLVALLENPEQAALLRDSDDPKFIANAVEELMRFLSIIQTGQRRVALDDIEIGGETIKAGDGVILDLAPANWDPATYVDPGKLDLTRDASQQLGFGYGRHQCVGQQLARAEMQIVFPTVLRRMPKMKLAIPFGEVPFQHDRLAYGVYELPVTW</sequence>
<comment type="pathway">
    <text evidence="13">Steroid metabolism; cholesterol degradation.</text>
</comment>
<dbReference type="EMBL" id="AP022595">
    <property type="protein sequence ID" value="BBY61669.1"/>
    <property type="molecule type" value="Genomic_DNA"/>
</dbReference>
<evidence type="ECO:0000256" key="5">
    <source>
        <dbReference type="ARBA" id="ARBA00022723"/>
    </source>
</evidence>
<dbReference type="Proteomes" id="UP000466445">
    <property type="component" value="Chromosome"/>
</dbReference>
<keyword evidence="5 18" id="KW-0479">Metal-binding</keyword>
<dbReference type="Gene3D" id="1.10.630.10">
    <property type="entry name" value="Cytochrome P450"/>
    <property type="match status" value="1"/>
</dbReference>
<comment type="similarity">
    <text evidence="2 18">Belongs to the cytochrome P450 family.</text>
</comment>
<keyword evidence="4 18" id="KW-0349">Heme</keyword>
<evidence type="ECO:0000256" key="2">
    <source>
        <dbReference type="ARBA" id="ARBA00010617"/>
    </source>
</evidence>
<dbReference type="SUPFAM" id="SSF48264">
    <property type="entry name" value="Cytochrome P450"/>
    <property type="match status" value="1"/>
</dbReference>
<evidence type="ECO:0000256" key="8">
    <source>
        <dbReference type="ARBA" id="ARBA00023004"/>
    </source>
</evidence>
<protein>
    <recommendedName>
        <fullName evidence="14">Steroid C26-monooxygenase</fullName>
    </recommendedName>
    <alternativeName>
        <fullName evidence="15">Cholest-4-en-3-one C26-monooxygenase</fullName>
    </alternativeName>
    <alternativeName>
        <fullName evidence="17">Cholesterol C26-monooxygenase</fullName>
    </alternativeName>
    <alternativeName>
        <fullName evidence="16">Steroid C27-monooxygenase</fullName>
    </alternativeName>
</protein>
<dbReference type="Pfam" id="PF00067">
    <property type="entry name" value="p450"/>
    <property type="match status" value="1"/>
</dbReference>
<dbReference type="GO" id="GO:0005506">
    <property type="term" value="F:iron ion binding"/>
    <property type="evidence" value="ECO:0007669"/>
    <property type="project" value="InterPro"/>
</dbReference>
<dbReference type="GO" id="GO:0016042">
    <property type="term" value="P:lipid catabolic process"/>
    <property type="evidence" value="ECO:0007669"/>
    <property type="project" value="UniProtKB-KW"/>
</dbReference>
<dbReference type="RefSeq" id="WP_163701240.1">
    <property type="nucleotide sequence ID" value="NZ_AP022595.1"/>
</dbReference>
<evidence type="ECO:0000256" key="1">
    <source>
        <dbReference type="ARBA" id="ARBA00001971"/>
    </source>
</evidence>
<keyword evidence="20" id="KW-1185">Reference proteome</keyword>
<evidence type="ECO:0000256" key="11">
    <source>
        <dbReference type="ARBA" id="ARBA00023166"/>
    </source>
</evidence>